<feature type="coiled-coil region" evidence="1">
    <location>
        <begin position="279"/>
        <end position="345"/>
    </location>
</feature>
<dbReference type="EMBL" id="GG666512">
    <property type="protein sequence ID" value="EEN60469.1"/>
    <property type="molecule type" value="Genomic_DNA"/>
</dbReference>
<gene>
    <name evidence="3" type="ORF">BRAFLDRAFT_79243</name>
</gene>
<feature type="region of interest" description="Disordered" evidence="2">
    <location>
        <begin position="451"/>
        <end position="548"/>
    </location>
</feature>
<organism>
    <name type="scientific">Branchiostoma floridae</name>
    <name type="common">Florida lancelet</name>
    <name type="synonym">Amphioxus</name>
    <dbReference type="NCBI Taxonomy" id="7739"/>
    <lineage>
        <taxon>Eukaryota</taxon>
        <taxon>Metazoa</taxon>
        <taxon>Chordata</taxon>
        <taxon>Cephalochordata</taxon>
        <taxon>Leptocardii</taxon>
        <taxon>Amphioxiformes</taxon>
        <taxon>Branchiostomatidae</taxon>
        <taxon>Branchiostoma</taxon>
    </lineage>
</organism>
<dbReference type="AlphaFoldDB" id="C3YGZ8"/>
<keyword evidence="1" id="KW-0175">Coiled coil</keyword>
<feature type="compositionally biased region" description="Basic and acidic residues" evidence="2">
    <location>
        <begin position="502"/>
        <end position="513"/>
    </location>
</feature>
<feature type="region of interest" description="Disordered" evidence="2">
    <location>
        <begin position="110"/>
        <end position="183"/>
    </location>
</feature>
<feature type="coiled-coil region" evidence="1">
    <location>
        <begin position="53"/>
        <end position="101"/>
    </location>
</feature>
<protein>
    <submittedName>
        <fullName evidence="3">Uncharacterized protein</fullName>
    </submittedName>
</protein>
<evidence type="ECO:0000256" key="2">
    <source>
        <dbReference type="SAM" id="MobiDB-lite"/>
    </source>
</evidence>
<reference evidence="3" key="1">
    <citation type="journal article" date="2008" name="Nature">
        <title>The amphioxus genome and the evolution of the chordate karyotype.</title>
        <authorList>
            <consortium name="US DOE Joint Genome Institute (JGI-PGF)"/>
            <person name="Putnam N.H."/>
            <person name="Butts T."/>
            <person name="Ferrier D.E.K."/>
            <person name="Furlong R.F."/>
            <person name="Hellsten U."/>
            <person name="Kawashima T."/>
            <person name="Robinson-Rechavi M."/>
            <person name="Shoguchi E."/>
            <person name="Terry A."/>
            <person name="Yu J.-K."/>
            <person name="Benito-Gutierrez E.L."/>
            <person name="Dubchak I."/>
            <person name="Garcia-Fernandez J."/>
            <person name="Gibson-Brown J.J."/>
            <person name="Grigoriev I.V."/>
            <person name="Horton A.C."/>
            <person name="de Jong P.J."/>
            <person name="Jurka J."/>
            <person name="Kapitonov V.V."/>
            <person name="Kohara Y."/>
            <person name="Kuroki Y."/>
            <person name="Lindquist E."/>
            <person name="Lucas S."/>
            <person name="Osoegawa K."/>
            <person name="Pennacchio L.A."/>
            <person name="Salamov A.A."/>
            <person name="Satou Y."/>
            <person name="Sauka-Spengler T."/>
            <person name="Schmutz J."/>
            <person name="Shin-I T."/>
            <person name="Toyoda A."/>
            <person name="Bronner-Fraser M."/>
            <person name="Fujiyama A."/>
            <person name="Holland L.Z."/>
            <person name="Holland P.W.H."/>
            <person name="Satoh N."/>
            <person name="Rokhsar D.S."/>
        </authorList>
    </citation>
    <scope>NUCLEOTIDE SEQUENCE [LARGE SCALE GENOMIC DNA]</scope>
    <source>
        <strain evidence="3">S238N-H82</strain>
        <tissue evidence="3">Testes</tissue>
    </source>
</reference>
<name>C3YGZ8_BRAFL</name>
<sequence length="548" mass="60880">MAEDESYSALQATLWREGTFKVVYCPRNEPAPSDPDLAYQVSLSEYRGLYADLRGARERVHRQDGEIARLQQQSGALTDELRHLTELLRRAEAERDGYLRDLNNLWDLNTDTEGTDGESEGSPELGTAGSPQLSRRPSVAARRPSVAPRKISNESEENEKKQGLASDFLGSSNAKTAAKSPEKIKRALKASYEKKKNKEVAKVEAGYEKIISQLHKEREKLQQQFSKDRDKLKAQIKDMAKQLRSRKAEKIVYTQVPKHVTADVTTQTHWEKRDVYEAVRTVVAQVKELKRENAEMARDKEKAARQSERKVGVLKARQEELAQANVSLEKDVTGLRRKVAFYEARQSYRNQTLPAVSPERGVGVAERGVGVAEKGVGVVTGKRDSFVEENLLEGSRRNSMRSMSVVSAANSDIPDTEGRDTDAFLSSTRPPGKDSATASSIVTLPRLPLASVPVQNNASPRTNNPRGRLTTTGLSPHPQPGKPTVAVATNRQVAKQQMSKYRYQESKRLDKGSGRHGVIRLAGSEAARGHGGRNLLRPLLNSSQKDKR</sequence>
<feature type="coiled-coil region" evidence="1">
    <location>
        <begin position="204"/>
        <end position="249"/>
    </location>
</feature>
<evidence type="ECO:0000313" key="3">
    <source>
        <dbReference type="EMBL" id="EEN60469.1"/>
    </source>
</evidence>
<feature type="compositionally biased region" description="Polar residues" evidence="2">
    <location>
        <begin position="487"/>
        <end position="499"/>
    </location>
</feature>
<accession>C3YGZ8</accession>
<proteinExistence type="predicted"/>
<feature type="compositionally biased region" description="Low complexity" evidence="2">
    <location>
        <begin position="134"/>
        <end position="149"/>
    </location>
</feature>
<feature type="compositionally biased region" description="Low complexity" evidence="2">
    <location>
        <begin position="401"/>
        <end position="411"/>
    </location>
</feature>
<evidence type="ECO:0000256" key="1">
    <source>
        <dbReference type="SAM" id="Coils"/>
    </source>
</evidence>
<feature type="region of interest" description="Disordered" evidence="2">
    <location>
        <begin position="401"/>
        <end position="438"/>
    </location>
</feature>
<dbReference type="InParanoid" id="C3YGZ8"/>
<feature type="compositionally biased region" description="Polar residues" evidence="2">
    <location>
        <begin position="453"/>
        <end position="474"/>
    </location>
</feature>